<dbReference type="InterPro" id="IPR050266">
    <property type="entry name" value="AB_hydrolase_sf"/>
</dbReference>
<dbReference type="PANTHER" id="PTHR43798">
    <property type="entry name" value="MONOACYLGLYCEROL LIPASE"/>
    <property type="match status" value="1"/>
</dbReference>
<dbReference type="Gene3D" id="3.40.50.1820">
    <property type="entry name" value="alpha/beta hydrolase"/>
    <property type="match status" value="1"/>
</dbReference>
<dbReference type="GO" id="GO:0016020">
    <property type="term" value="C:membrane"/>
    <property type="evidence" value="ECO:0007669"/>
    <property type="project" value="TreeGrafter"/>
</dbReference>
<feature type="domain" description="AB hydrolase-1" evidence="1">
    <location>
        <begin position="35"/>
        <end position="257"/>
    </location>
</feature>
<dbReference type="GO" id="GO:0016787">
    <property type="term" value="F:hydrolase activity"/>
    <property type="evidence" value="ECO:0007669"/>
    <property type="project" value="UniProtKB-KW"/>
</dbReference>
<evidence type="ECO:0000313" key="2">
    <source>
        <dbReference type="EMBL" id="KAG1781164.1"/>
    </source>
</evidence>
<dbReference type="InterPro" id="IPR029058">
    <property type="entry name" value="AB_hydrolase_fold"/>
</dbReference>
<keyword evidence="3" id="KW-1185">Reference proteome</keyword>
<reference evidence="2" key="1">
    <citation type="journal article" date="2020" name="New Phytol.">
        <title>Comparative genomics reveals dynamic genome evolution in host specialist ectomycorrhizal fungi.</title>
        <authorList>
            <person name="Lofgren L.A."/>
            <person name="Nguyen N.H."/>
            <person name="Vilgalys R."/>
            <person name="Ruytinx J."/>
            <person name="Liao H.L."/>
            <person name="Branco S."/>
            <person name="Kuo A."/>
            <person name="LaButti K."/>
            <person name="Lipzen A."/>
            <person name="Andreopoulos W."/>
            <person name="Pangilinan J."/>
            <person name="Riley R."/>
            <person name="Hundley H."/>
            <person name="Na H."/>
            <person name="Barry K."/>
            <person name="Grigoriev I.V."/>
            <person name="Stajich J.E."/>
            <person name="Kennedy P.G."/>
        </authorList>
    </citation>
    <scope>NUCLEOTIDE SEQUENCE</scope>
    <source>
        <strain evidence="2">DOB743</strain>
    </source>
</reference>
<protein>
    <submittedName>
        <fullName evidence="2">Alpha/Beta hydrolase protein</fullName>
    </submittedName>
</protein>
<organism evidence="2 3">
    <name type="scientific">Suillus placidus</name>
    <dbReference type="NCBI Taxonomy" id="48579"/>
    <lineage>
        <taxon>Eukaryota</taxon>
        <taxon>Fungi</taxon>
        <taxon>Dikarya</taxon>
        <taxon>Basidiomycota</taxon>
        <taxon>Agaricomycotina</taxon>
        <taxon>Agaricomycetes</taxon>
        <taxon>Agaricomycetidae</taxon>
        <taxon>Boletales</taxon>
        <taxon>Suillineae</taxon>
        <taxon>Suillaceae</taxon>
        <taxon>Suillus</taxon>
    </lineage>
</organism>
<dbReference type="AlphaFoldDB" id="A0A9P7A2B6"/>
<dbReference type="OrthoDB" id="10249433at2759"/>
<keyword evidence="2" id="KW-0378">Hydrolase</keyword>
<sequence length="265" mass="29161">MLPQAGEADTFKSYTMTTVPSASQWGSPTASRRALLIHGSISSSHTFHRVASTLAAKGYLVVAPNLLGHALRKPGIDFQVQTLADDLLPYLQAAEYDIVIGHSMGGLVVLSLLKYLPKTRPTSVVLIDSSVELTAEQIAVRRVKISNDYRVNPNPTAEDHMALNPLWTREDAIWRSLGTQIARVTNHDHMDGNVPWSFSHLFADRPAAATLTVLIADPLYNGASKLETVAKFKDVRAVIVPNASHWVQYEFPEVIVEEALRSIEE</sequence>
<proteinExistence type="predicted"/>
<dbReference type="SUPFAM" id="SSF53474">
    <property type="entry name" value="alpha/beta-Hydrolases"/>
    <property type="match status" value="1"/>
</dbReference>
<comment type="caution">
    <text evidence="2">The sequence shown here is derived from an EMBL/GenBank/DDBJ whole genome shotgun (WGS) entry which is preliminary data.</text>
</comment>
<gene>
    <name evidence="2" type="ORF">EV702DRAFT_647608</name>
</gene>
<dbReference type="EMBL" id="JABBWD010000006">
    <property type="protein sequence ID" value="KAG1781164.1"/>
    <property type="molecule type" value="Genomic_DNA"/>
</dbReference>
<evidence type="ECO:0000313" key="3">
    <source>
        <dbReference type="Proteomes" id="UP000714275"/>
    </source>
</evidence>
<name>A0A9P7A2B6_9AGAM</name>
<dbReference type="PANTHER" id="PTHR43798:SF33">
    <property type="entry name" value="HYDROLASE, PUTATIVE (AFU_ORTHOLOGUE AFUA_2G14860)-RELATED"/>
    <property type="match status" value="1"/>
</dbReference>
<dbReference type="Proteomes" id="UP000714275">
    <property type="component" value="Unassembled WGS sequence"/>
</dbReference>
<dbReference type="Pfam" id="PF12697">
    <property type="entry name" value="Abhydrolase_6"/>
    <property type="match status" value="1"/>
</dbReference>
<evidence type="ECO:0000259" key="1">
    <source>
        <dbReference type="Pfam" id="PF12697"/>
    </source>
</evidence>
<dbReference type="InterPro" id="IPR000073">
    <property type="entry name" value="AB_hydrolase_1"/>
</dbReference>
<accession>A0A9P7A2B6</accession>